<name>X0ZID4_9ZZZZ</name>
<organism evidence="1">
    <name type="scientific">marine sediment metagenome</name>
    <dbReference type="NCBI Taxonomy" id="412755"/>
    <lineage>
        <taxon>unclassified sequences</taxon>
        <taxon>metagenomes</taxon>
        <taxon>ecological metagenomes</taxon>
    </lineage>
</organism>
<gene>
    <name evidence="1" type="ORF">S01H4_15397</name>
</gene>
<comment type="caution">
    <text evidence="1">The sequence shown here is derived from an EMBL/GenBank/DDBJ whole genome shotgun (WGS) entry which is preliminary data.</text>
</comment>
<sequence length="502" mass="56154">LFKRIKYAFKEGSWKKGGKTFARLSWDKVGGASGSLTLGQKALGLAHWADATVLFMPAFVTAIDSVIEVVDEKVTTHWTKDEFQFTLLPGQEPTLKDGKMYAMFNRQGYLSAGVKSYSKWLPFFMVPSFSPEPGDTALANFYKKDGKFTPEGFSDFQKAREIVKQHGGIKPAMDKNIELRNQIRGKFADMVSKAMAEHQGGKAEDYRQLAERVFDSKSSQDREGIVRELAYKQSQLRGQKGEFGTAEGDWAHAEDIYKGIEYVKGSYESALVGDREGMEAARQKFNSHSLWLAEGKPEGRAGVHWDLAGRMVKNGETLDIAIKNYEKANNVELGGIKLPEYLETKKDMHSLGELASLRQISDAIISEVGKSVQFASVDDAKRTLKGEGKVEVILSSGEKAPLTDAYRVKGKAAAYIIEYYRTEGSKAETVRGRLRGFVKAIREIEETGNSELARILRQQIKDRLSVIKARQEILNEDTFESTTPEEFLKDKGYVDKEEITAI</sequence>
<dbReference type="EMBL" id="BART01006750">
    <property type="protein sequence ID" value="GAG69119.1"/>
    <property type="molecule type" value="Genomic_DNA"/>
</dbReference>
<evidence type="ECO:0008006" key="2">
    <source>
        <dbReference type="Google" id="ProtNLM"/>
    </source>
</evidence>
<protein>
    <recommendedName>
        <fullName evidence="2">Large polyvalent protein associated domain-containing protein</fullName>
    </recommendedName>
</protein>
<evidence type="ECO:0000313" key="1">
    <source>
        <dbReference type="EMBL" id="GAG69119.1"/>
    </source>
</evidence>
<feature type="non-terminal residue" evidence="1">
    <location>
        <position position="502"/>
    </location>
</feature>
<accession>X0ZID4</accession>
<reference evidence="1" key="1">
    <citation type="journal article" date="2014" name="Front. Microbiol.">
        <title>High frequency of phylogenetically diverse reductive dehalogenase-homologous genes in deep subseafloor sedimentary metagenomes.</title>
        <authorList>
            <person name="Kawai M."/>
            <person name="Futagami T."/>
            <person name="Toyoda A."/>
            <person name="Takaki Y."/>
            <person name="Nishi S."/>
            <person name="Hori S."/>
            <person name="Arai W."/>
            <person name="Tsubouchi T."/>
            <person name="Morono Y."/>
            <person name="Uchiyama I."/>
            <person name="Ito T."/>
            <person name="Fujiyama A."/>
            <person name="Inagaki F."/>
            <person name="Takami H."/>
        </authorList>
    </citation>
    <scope>NUCLEOTIDE SEQUENCE</scope>
    <source>
        <strain evidence="1">Expedition CK06-06</strain>
    </source>
</reference>
<proteinExistence type="predicted"/>
<dbReference type="AlphaFoldDB" id="X0ZID4"/>
<feature type="non-terminal residue" evidence="1">
    <location>
        <position position="1"/>
    </location>
</feature>